<evidence type="ECO:0000256" key="1">
    <source>
        <dbReference type="ARBA" id="ARBA00022737"/>
    </source>
</evidence>
<dbReference type="OrthoDB" id="341259at2759"/>
<dbReference type="PROSITE" id="PS50297">
    <property type="entry name" value="ANK_REP_REGION"/>
    <property type="match status" value="2"/>
</dbReference>
<name>A0A8H7UDD1_MORIS</name>
<dbReference type="InterPro" id="IPR036770">
    <property type="entry name" value="Ankyrin_rpt-contain_sf"/>
</dbReference>
<evidence type="ECO:0000256" key="3">
    <source>
        <dbReference type="PROSITE-ProRule" id="PRU00023"/>
    </source>
</evidence>
<dbReference type="AlphaFoldDB" id="A0A8H7UDD1"/>
<feature type="compositionally biased region" description="Basic residues" evidence="4">
    <location>
        <begin position="48"/>
        <end position="57"/>
    </location>
</feature>
<organism evidence="5 6">
    <name type="scientific">Mortierella isabellina</name>
    <name type="common">Filamentous fungus</name>
    <name type="synonym">Umbelopsis isabellina</name>
    <dbReference type="NCBI Taxonomy" id="91625"/>
    <lineage>
        <taxon>Eukaryota</taxon>
        <taxon>Fungi</taxon>
        <taxon>Fungi incertae sedis</taxon>
        <taxon>Mucoromycota</taxon>
        <taxon>Mucoromycotina</taxon>
        <taxon>Umbelopsidomycetes</taxon>
        <taxon>Umbelopsidales</taxon>
        <taxon>Umbelopsidaceae</taxon>
        <taxon>Umbelopsis</taxon>
    </lineage>
</organism>
<feature type="region of interest" description="Disordered" evidence="4">
    <location>
        <begin position="17"/>
        <end position="63"/>
    </location>
</feature>
<gene>
    <name evidence="5" type="ORF">INT43_001666</name>
</gene>
<protein>
    <recommendedName>
        <fullName evidence="7">Ankyrin</fullName>
    </recommendedName>
</protein>
<dbReference type="Pfam" id="PF12796">
    <property type="entry name" value="Ank_2"/>
    <property type="match status" value="1"/>
</dbReference>
<keyword evidence="2 3" id="KW-0040">ANK repeat</keyword>
<evidence type="ECO:0000313" key="6">
    <source>
        <dbReference type="Proteomes" id="UP000654370"/>
    </source>
</evidence>
<dbReference type="Gene3D" id="1.25.40.20">
    <property type="entry name" value="Ankyrin repeat-containing domain"/>
    <property type="match status" value="1"/>
</dbReference>
<dbReference type="SMART" id="SM00248">
    <property type="entry name" value="ANK"/>
    <property type="match status" value="2"/>
</dbReference>
<feature type="repeat" description="ANK" evidence="3">
    <location>
        <begin position="115"/>
        <end position="147"/>
    </location>
</feature>
<proteinExistence type="predicted"/>
<evidence type="ECO:0000313" key="5">
    <source>
        <dbReference type="EMBL" id="KAG2178820.1"/>
    </source>
</evidence>
<feature type="compositionally biased region" description="Polar residues" evidence="4">
    <location>
        <begin position="30"/>
        <end position="39"/>
    </location>
</feature>
<evidence type="ECO:0008006" key="7">
    <source>
        <dbReference type="Google" id="ProtNLM"/>
    </source>
</evidence>
<keyword evidence="6" id="KW-1185">Reference proteome</keyword>
<dbReference type="SUPFAM" id="SSF48403">
    <property type="entry name" value="Ankyrin repeat"/>
    <property type="match status" value="1"/>
</dbReference>
<evidence type="ECO:0000256" key="4">
    <source>
        <dbReference type="SAM" id="MobiDB-lite"/>
    </source>
</evidence>
<evidence type="ECO:0000256" key="2">
    <source>
        <dbReference type="ARBA" id="ARBA00023043"/>
    </source>
</evidence>
<feature type="repeat" description="ANK" evidence="3">
    <location>
        <begin position="150"/>
        <end position="182"/>
    </location>
</feature>
<dbReference type="Proteomes" id="UP000654370">
    <property type="component" value="Unassembled WGS sequence"/>
</dbReference>
<keyword evidence="1" id="KW-0677">Repeat</keyword>
<dbReference type="InterPro" id="IPR002110">
    <property type="entry name" value="Ankyrin_rpt"/>
</dbReference>
<dbReference type="PROSITE" id="PS50088">
    <property type="entry name" value="ANK_REPEAT"/>
    <property type="match status" value="2"/>
</dbReference>
<comment type="caution">
    <text evidence="5">The sequence shown here is derived from an EMBL/GenBank/DDBJ whole genome shotgun (WGS) entry which is preliminary data.</text>
</comment>
<reference evidence="5" key="1">
    <citation type="submission" date="2020-12" db="EMBL/GenBank/DDBJ databases">
        <title>Metabolic potential, ecology and presence of endohyphal bacteria is reflected in genomic diversity of Mucoromycotina.</title>
        <authorList>
            <person name="Muszewska A."/>
            <person name="Okrasinska A."/>
            <person name="Steczkiewicz K."/>
            <person name="Drgas O."/>
            <person name="Orlowska M."/>
            <person name="Perlinska-Lenart U."/>
            <person name="Aleksandrzak-Piekarczyk T."/>
            <person name="Szatraj K."/>
            <person name="Zielenkiewicz U."/>
            <person name="Pilsyk S."/>
            <person name="Malc E."/>
            <person name="Mieczkowski P."/>
            <person name="Kruszewska J.S."/>
            <person name="Biernat P."/>
            <person name="Pawlowska J."/>
        </authorList>
    </citation>
    <scope>NUCLEOTIDE SEQUENCE</scope>
    <source>
        <strain evidence="5">WA0000067209</strain>
    </source>
</reference>
<sequence length="317" mass="34977">MPYTAPQLPATLFMSSAQRHAAQRHAPGHSLNQAASNESRTAEDRPLHKTLRTRTPKPQRSSMSLATTRMRDMFLNTKEREELFTLCAQGDVKKVRSLLELTTPKLVPDLIRDSKMRTPLLVACAAGQTEVVKALIEFGADPNCPHGDIVGNLPLDLAVISNNVDTVIALLDSGAKVSSRPHSDAEGTQDFSARRTIRRTPLHLAQSRLDLLIKHRQSLRMADHSEPGMRNMQSTNDGPMLRQVIQIIQILKTYMAKASSSSSTKDSQIDELDGLSQKLSNIAIQPQASHSATQDNNDQSELEILEGIRGIIEKLNL</sequence>
<dbReference type="PANTHER" id="PTHR24171">
    <property type="entry name" value="ANKYRIN REPEAT DOMAIN-CONTAINING PROTEIN 39-RELATED"/>
    <property type="match status" value="1"/>
</dbReference>
<dbReference type="EMBL" id="JAEPQZ010000007">
    <property type="protein sequence ID" value="KAG2178820.1"/>
    <property type="molecule type" value="Genomic_DNA"/>
</dbReference>
<accession>A0A8H7UDD1</accession>